<gene>
    <name evidence="4" type="ORF">OEG84_03040</name>
</gene>
<dbReference type="Gene3D" id="1.10.10.60">
    <property type="entry name" value="Homeodomain-like"/>
    <property type="match status" value="1"/>
</dbReference>
<proteinExistence type="inferred from homology"/>
<feature type="domain" description="Resolvase/invertase-type recombinase catalytic" evidence="3">
    <location>
        <begin position="1"/>
        <end position="135"/>
    </location>
</feature>
<dbReference type="SUPFAM" id="SSF46689">
    <property type="entry name" value="Homeodomain-like"/>
    <property type="match status" value="1"/>
</dbReference>
<evidence type="ECO:0000313" key="4">
    <source>
        <dbReference type="EMBL" id="MCY0146717.1"/>
    </source>
</evidence>
<organism evidence="4 5">
    <name type="scientific">Hoeflea algicola</name>
    <dbReference type="NCBI Taxonomy" id="2983763"/>
    <lineage>
        <taxon>Bacteria</taxon>
        <taxon>Pseudomonadati</taxon>
        <taxon>Pseudomonadota</taxon>
        <taxon>Alphaproteobacteria</taxon>
        <taxon>Hyphomicrobiales</taxon>
        <taxon>Rhizobiaceae</taxon>
        <taxon>Hoeflea</taxon>
    </lineage>
</organism>
<keyword evidence="5" id="KW-1185">Reference proteome</keyword>
<accession>A0ABT3Z4Q5</accession>
<sequence>MKIGYARVSTKWYQSKVQLAQLEGQGCAKVWSEENFSHDGPDDGFERFLAEVSPGDTVVTTRLASLADSAPDLLRLLEKIHRKGAYFRSLAEPWADTTSEGGDRVIETVRGLIEFEIAVADVKSRDDQDRPKTFGVSAGRPQKLSNHQKQKALSLLKVGKSAAAIGRMLGVSRSTISRLKSEKAAATE</sequence>
<dbReference type="InterPro" id="IPR009057">
    <property type="entry name" value="Homeodomain-like_sf"/>
</dbReference>
<dbReference type="InterPro" id="IPR006119">
    <property type="entry name" value="Resolv_N"/>
</dbReference>
<dbReference type="Pfam" id="PF13936">
    <property type="entry name" value="HTH_38"/>
    <property type="match status" value="1"/>
</dbReference>
<dbReference type="Proteomes" id="UP001073227">
    <property type="component" value="Unassembled WGS sequence"/>
</dbReference>
<name>A0ABT3Z4Q5_9HYPH</name>
<dbReference type="CDD" id="cd00569">
    <property type="entry name" value="HTH_Hin_like"/>
    <property type="match status" value="1"/>
</dbReference>
<comment type="similarity">
    <text evidence="1">Belongs to the site-specific recombinase resolvase family.</text>
</comment>
<dbReference type="SUPFAM" id="SSF53041">
    <property type="entry name" value="Resolvase-like"/>
    <property type="match status" value="1"/>
</dbReference>
<dbReference type="InterPro" id="IPR036162">
    <property type="entry name" value="Resolvase-like_N_sf"/>
</dbReference>
<dbReference type="EMBL" id="JAOVZR010000001">
    <property type="protein sequence ID" value="MCY0146717.1"/>
    <property type="molecule type" value="Genomic_DNA"/>
</dbReference>
<comment type="caution">
    <text evidence="4">The sequence shown here is derived from an EMBL/GenBank/DDBJ whole genome shotgun (WGS) entry which is preliminary data.</text>
</comment>
<dbReference type="PROSITE" id="PS51736">
    <property type="entry name" value="RECOMBINASES_3"/>
    <property type="match status" value="1"/>
</dbReference>
<reference evidence="4" key="1">
    <citation type="submission" date="2022-10" db="EMBL/GenBank/DDBJ databases">
        <title>Hoeflea sp. G2-23, isolated from marine algae.</title>
        <authorList>
            <person name="Kristyanto S."/>
            <person name="Kim J.M."/>
            <person name="Jeon C.O."/>
        </authorList>
    </citation>
    <scope>NUCLEOTIDE SEQUENCE</scope>
    <source>
        <strain evidence="4">G2-23</strain>
    </source>
</reference>
<dbReference type="InterPro" id="IPR025246">
    <property type="entry name" value="IS30-like_HTH"/>
</dbReference>
<dbReference type="CDD" id="cd03768">
    <property type="entry name" value="SR_ResInv"/>
    <property type="match status" value="1"/>
</dbReference>
<feature type="region of interest" description="Disordered" evidence="2">
    <location>
        <begin position="124"/>
        <end position="150"/>
    </location>
</feature>
<dbReference type="Pfam" id="PF00239">
    <property type="entry name" value="Resolvase"/>
    <property type="match status" value="1"/>
</dbReference>
<dbReference type="RefSeq" id="WP_267652365.1">
    <property type="nucleotide sequence ID" value="NZ_JAOVZR010000001.1"/>
</dbReference>
<protein>
    <submittedName>
        <fullName evidence="4">Recombinase family protein</fullName>
    </submittedName>
</protein>
<dbReference type="Gene3D" id="3.40.50.1390">
    <property type="entry name" value="Resolvase, N-terminal catalytic domain"/>
    <property type="match status" value="1"/>
</dbReference>
<evidence type="ECO:0000256" key="2">
    <source>
        <dbReference type="SAM" id="MobiDB-lite"/>
    </source>
</evidence>
<evidence type="ECO:0000256" key="1">
    <source>
        <dbReference type="ARBA" id="ARBA00009913"/>
    </source>
</evidence>
<dbReference type="SMART" id="SM00857">
    <property type="entry name" value="Resolvase"/>
    <property type="match status" value="1"/>
</dbReference>
<evidence type="ECO:0000259" key="3">
    <source>
        <dbReference type="PROSITE" id="PS51736"/>
    </source>
</evidence>
<evidence type="ECO:0000313" key="5">
    <source>
        <dbReference type="Proteomes" id="UP001073227"/>
    </source>
</evidence>